<dbReference type="OrthoDB" id="4456803at2759"/>
<dbReference type="EMBL" id="WWBZ02000016">
    <property type="protein sequence ID" value="KAF4310171.1"/>
    <property type="molecule type" value="Genomic_DNA"/>
</dbReference>
<dbReference type="Proteomes" id="UP000572817">
    <property type="component" value="Unassembled WGS sequence"/>
</dbReference>
<name>A0A8H4IZT7_9PEZI</name>
<comment type="caution">
    <text evidence="1">The sequence shown here is derived from an EMBL/GenBank/DDBJ whole genome shotgun (WGS) entry which is preliminary data.</text>
</comment>
<keyword evidence="2" id="KW-1185">Reference proteome</keyword>
<accession>A0A8H4IZT7</accession>
<protein>
    <submittedName>
        <fullName evidence="1">Uncharacterized protein</fullName>
    </submittedName>
</protein>
<proteinExistence type="predicted"/>
<sequence length="185" mass="20851">MSYFLLFSTTNPSKEVVETFLHESQRDPNASPAWLLIRTRSQPIPSHATSLPIDDDFASDFAGATTDEMGAFFLSRISSAPSWLSPDTFVVLDERSARDGRTAIVLFREERMPAGVEEEEWDDEKVERLWRTWRVPMATAFGVTGQLAVKPGLVVKIFEREGADAEGVFHWKAAERDVEVEEKEG</sequence>
<evidence type="ECO:0000313" key="1">
    <source>
        <dbReference type="EMBL" id="KAF4310171.1"/>
    </source>
</evidence>
<reference evidence="1" key="1">
    <citation type="submission" date="2020-04" db="EMBL/GenBank/DDBJ databases">
        <title>Genome Assembly and Annotation of Botryosphaeria dothidea sdau 11-99, a Latent Pathogen of Apple Fruit Ring Rot in China.</title>
        <authorList>
            <person name="Yu C."/>
            <person name="Diao Y."/>
            <person name="Lu Q."/>
            <person name="Zhao J."/>
            <person name="Cui S."/>
            <person name="Peng C."/>
            <person name="He B."/>
            <person name="Liu H."/>
        </authorList>
    </citation>
    <scope>NUCLEOTIDE SEQUENCE [LARGE SCALE GENOMIC DNA]</scope>
    <source>
        <strain evidence="1">Sdau11-99</strain>
    </source>
</reference>
<evidence type="ECO:0000313" key="2">
    <source>
        <dbReference type="Proteomes" id="UP000572817"/>
    </source>
</evidence>
<gene>
    <name evidence="1" type="ORF">GTA08_BOTSDO03060</name>
</gene>
<organism evidence="1 2">
    <name type="scientific">Botryosphaeria dothidea</name>
    <dbReference type="NCBI Taxonomy" id="55169"/>
    <lineage>
        <taxon>Eukaryota</taxon>
        <taxon>Fungi</taxon>
        <taxon>Dikarya</taxon>
        <taxon>Ascomycota</taxon>
        <taxon>Pezizomycotina</taxon>
        <taxon>Dothideomycetes</taxon>
        <taxon>Dothideomycetes incertae sedis</taxon>
        <taxon>Botryosphaeriales</taxon>
        <taxon>Botryosphaeriaceae</taxon>
        <taxon>Botryosphaeria</taxon>
    </lineage>
</organism>
<dbReference type="AlphaFoldDB" id="A0A8H4IZT7"/>